<proteinExistence type="predicted"/>
<feature type="domain" description="SnoaL-like" evidence="1">
    <location>
        <begin position="13"/>
        <end position="140"/>
    </location>
</feature>
<evidence type="ECO:0000259" key="1">
    <source>
        <dbReference type="Pfam" id="PF13577"/>
    </source>
</evidence>
<dbReference type="InterPro" id="IPR032710">
    <property type="entry name" value="NTF2-like_dom_sf"/>
</dbReference>
<gene>
    <name evidence="2" type="ORF">CYFUS_006493</name>
</gene>
<dbReference type="AlphaFoldDB" id="A0A250JC98"/>
<protein>
    <recommendedName>
        <fullName evidence="1">SnoaL-like domain-containing protein</fullName>
    </recommendedName>
</protein>
<accession>A0A250JC98</accession>
<evidence type="ECO:0000313" key="2">
    <source>
        <dbReference type="EMBL" id="ATB41031.1"/>
    </source>
</evidence>
<dbReference type="InterPro" id="IPR037401">
    <property type="entry name" value="SnoaL-like"/>
</dbReference>
<dbReference type="KEGG" id="cfus:CYFUS_006493"/>
<dbReference type="EMBL" id="CP022098">
    <property type="protein sequence ID" value="ATB41031.1"/>
    <property type="molecule type" value="Genomic_DNA"/>
</dbReference>
<name>A0A250JC98_9BACT</name>
<dbReference type="SUPFAM" id="SSF54427">
    <property type="entry name" value="NTF2-like"/>
    <property type="match status" value="1"/>
</dbReference>
<reference evidence="2 3" key="1">
    <citation type="submission" date="2017-06" db="EMBL/GenBank/DDBJ databases">
        <title>Sequencing and comparative analysis of myxobacterial genomes.</title>
        <authorList>
            <person name="Rupp O."/>
            <person name="Goesmann A."/>
            <person name="Sogaard-Andersen L."/>
        </authorList>
    </citation>
    <scope>NUCLEOTIDE SEQUENCE [LARGE SCALE GENOMIC DNA]</scope>
    <source>
        <strain evidence="2 3">DSM 52655</strain>
    </source>
</reference>
<evidence type="ECO:0000313" key="3">
    <source>
        <dbReference type="Proteomes" id="UP000217257"/>
    </source>
</evidence>
<dbReference type="Pfam" id="PF13577">
    <property type="entry name" value="SnoaL_4"/>
    <property type="match status" value="1"/>
</dbReference>
<dbReference type="Gene3D" id="3.10.450.50">
    <property type="match status" value="1"/>
</dbReference>
<sequence>MKAQDLQYTLDWIAIRELVAEYGQAIDFGKDTGDWSRWVNVFTPQVTADYSRLFEGEPVTMAREQMAQVGGNALATFNRVQHATANTVRTHFKSDTEAQVMAYADVGHFFSVGGVTQEWTVVIRYTHDLEKTPEGWRIRRVMLDPIHFRGNPLGLDLVKGKRLV</sequence>
<organism evidence="2 3">
    <name type="scientific">Cystobacter fuscus</name>
    <dbReference type="NCBI Taxonomy" id="43"/>
    <lineage>
        <taxon>Bacteria</taxon>
        <taxon>Pseudomonadati</taxon>
        <taxon>Myxococcota</taxon>
        <taxon>Myxococcia</taxon>
        <taxon>Myxococcales</taxon>
        <taxon>Cystobacterineae</taxon>
        <taxon>Archangiaceae</taxon>
        <taxon>Cystobacter</taxon>
    </lineage>
</organism>
<dbReference type="Proteomes" id="UP000217257">
    <property type="component" value="Chromosome"/>
</dbReference>
<dbReference type="RefSeq" id="WP_157758795.1">
    <property type="nucleotide sequence ID" value="NZ_CP022098.1"/>
</dbReference>